<comment type="caution">
    <text evidence="8">The sequence shown here is derived from an EMBL/GenBank/DDBJ whole genome shotgun (WGS) entry which is preliminary data.</text>
</comment>
<evidence type="ECO:0000256" key="1">
    <source>
        <dbReference type="ARBA" id="ARBA00004123"/>
    </source>
</evidence>
<dbReference type="Proteomes" id="UP000827721">
    <property type="component" value="Unassembled WGS sequence"/>
</dbReference>
<evidence type="ECO:0000256" key="4">
    <source>
        <dbReference type="ARBA" id="ARBA00023163"/>
    </source>
</evidence>
<dbReference type="SUPFAM" id="SSF55455">
    <property type="entry name" value="SRF-like"/>
    <property type="match status" value="1"/>
</dbReference>
<evidence type="ECO:0000313" key="9">
    <source>
        <dbReference type="Proteomes" id="UP000827721"/>
    </source>
</evidence>
<dbReference type="CDD" id="cd00266">
    <property type="entry name" value="MADS_SRF_like"/>
    <property type="match status" value="1"/>
</dbReference>
<gene>
    <name evidence="8" type="ORF">JRO89_XS03G0263300</name>
</gene>
<evidence type="ECO:0000256" key="3">
    <source>
        <dbReference type="ARBA" id="ARBA00023125"/>
    </source>
</evidence>
<dbReference type="InterPro" id="IPR050142">
    <property type="entry name" value="MADS-box/MEF2_TF"/>
</dbReference>
<keyword evidence="4" id="KW-0804">Transcription</keyword>
<dbReference type="EMBL" id="JAFEMO010000003">
    <property type="protein sequence ID" value="KAH7574186.1"/>
    <property type="molecule type" value="Genomic_DNA"/>
</dbReference>
<keyword evidence="5" id="KW-0539">Nucleus</keyword>
<reference evidence="8 9" key="1">
    <citation type="submission" date="2021-02" db="EMBL/GenBank/DDBJ databases">
        <title>Plant Genome Project.</title>
        <authorList>
            <person name="Zhang R.-G."/>
        </authorList>
    </citation>
    <scope>NUCLEOTIDE SEQUENCE [LARGE SCALE GENOMIC DNA]</scope>
    <source>
        <tissue evidence="8">Leaves</tissue>
    </source>
</reference>
<protein>
    <recommendedName>
        <fullName evidence="7">MADS-box domain-containing protein</fullName>
    </recommendedName>
</protein>
<accession>A0ABQ8IBZ7</accession>
<keyword evidence="2" id="KW-0805">Transcription regulation</keyword>
<evidence type="ECO:0000256" key="5">
    <source>
        <dbReference type="ARBA" id="ARBA00023242"/>
    </source>
</evidence>
<keyword evidence="3" id="KW-0238">DNA-binding</keyword>
<feature type="compositionally biased region" description="Basic and acidic residues" evidence="6">
    <location>
        <begin position="89"/>
        <end position="108"/>
    </location>
</feature>
<dbReference type="Pfam" id="PF00319">
    <property type="entry name" value="SRF-TF"/>
    <property type="match status" value="1"/>
</dbReference>
<comment type="subcellular location">
    <subcellularLocation>
        <location evidence="1">Nucleus</location>
    </subcellularLocation>
</comment>
<feature type="region of interest" description="Disordered" evidence="6">
    <location>
        <begin position="88"/>
        <end position="108"/>
    </location>
</feature>
<sequence length="260" mass="29977">MDVEEGGNSQKVMVSFNRRKTTLKKKVSQLSKLCDVNIGMVCFGPDRTVETWPENKPEVRGIIDRYKGHNDKEREKYNLSGFLGTKKKKLEDKKSNNNNRNKNDVDQEKKKNLGSVYWTWDPRLDQFSEEELVSLCGRLDSKLQIVREEKIKLMKEKKEKSSEKAVVIHNEDNFSSPNNDNLNMLNEVYQSNPSPSPSIMPLQFEGNCSYYQQPDQNFGIFSENYKNNYTSNDLSVENDLQGSYSVGGESCNINNYLVNQ</sequence>
<evidence type="ECO:0000259" key="7">
    <source>
        <dbReference type="PROSITE" id="PS50066"/>
    </source>
</evidence>
<evidence type="ECO:0000256" key="6">
    <source>
        <dbReference type="SAM" id="MobiDB-lite"/>
    </source>
</evidence>
<keyword evidence="9" id="KW-1185">Reference proteome</keyword>
<feature type="domain" description="MADS-box" evidence="7">
    <location>
        <begin position="1"/>
        <end position="56"/>
    </location>
</feature>
<dbReference type="PANTHER" id="PTHR48019">
    <property type="entry name" value="SERUM RESPONSE FACTOR HOMOLOG"/>
    <property type="match status" value="1"/>
</dbReference>
<dbReference type="Gene3D" id="3.40.1810.10">
    <property type="entry name" value="Transcription factor, MADS-box"/>
    <property type="match status" value="1"/>
</dbReference>
<dbReference type="PROSITE" id="PS50066">
    <property type="entry name" value="MADS_BOX_2"/>
    <property type="match status" value="1"/>
</dbReference>
<name>A0ABQ8IBZ7_9ROSI</name>
<dbReference type="InterPro" id="IPR036879">
    <property type="entry name" value="TF_MADSbox_sf"/>
</dbReference>
<dbReference type="InterPro" id="IPR002100">
    <property type="entry name" value="TF_MADSbox"/>
</dbReference>
<organism evidence="8 9">
    <name type="scientific">Xanthoceras sorbifolium</name>
    <dbReference type="NCBI Taxonomy" id="99658"/>
    <lineage>
        <taxon>Eukaryota</taxon>
        <taxon>Viridiplantae</taxon>
        <taxon>Streptophyta</taxon>
        <taxon>Embryophyta</taxon>
        <taxon>Tracheophyta</taxon>
        <taxon>Spermatophyta</taxon>
        <taxon>Magnoliopsida</taxon>
        <taxon>eudicotyledons</taxon>
        <taxon>Gunneridae</taxon>
        <taxon>Pentapetalae</taxon>
        <taxon>rosids</taxon>
        <taxon>malvids</taxon>
        <taxon>Sapindales</taxon>
        <taxon>Sapindaceae</taxon>
        <taxon>Xanthoceroideae</taxon>
        <taxon>Xanthoceras</taxon>
    </lineage>
</organism>
<evidence type="ECO:0000313" key="8">
    <source>
        <dbReference type="EMBL" id="KAH7574186.1"/>
    </source>
</evidence>
<evidence type="ECO:0000256" key="2">
    <source>
        <dbReference type="ARBA" id="ARBA00023015"/>
    </source>
</evidence>
<dbReference type="InterPro" id="IPR033897">
    <property type="entry name" value="SRF-like_MADS-box"/>
</dbReference>
<proteinExistence type="predicted"/>